<organism evidence="13 14">
    <name type="scientific">Aliidiomarina iranensis</name>
    <dbReference type="NCBI Taxonomy" id="1434071"/>
    <lineage>
        <taxon>Bacteria</taxon>
        <taxon>Pseudomonadati</taxon>
        <taxon>Pseudomonadota</taxon>
        <taxon>Gammaproteobacteria</taxon>
        <taxon>Alteromonadales</taxon>
        <taxon>Idiomarinaceae</taxon>
        <taxon>Aliidiomarina</taxon>
    </lineage>
</organism>
<dbReference type="EMBL" id="PIPJ01000001">
    <property type="protein sequence ID" value="RUO23614.1"/>
    <property type="molecule type" value="Genomic_DNA"/>
</dbReference>
<keyword evidence="8" id="KW-0408">Iron</keyword>
<dbReference type="FunFam" id="3.40.640.10:FF:000003">
    <property type="entry name" value="Cysteine desulfurase IscS"/>
    <property type="match status" value="1"/>
</dbReference>
<keyword evidence="7" id="KW-0663">Pyridoxal phosphate</keyword>
<dbReference type="Gene3D" id="3.40.640.10">
    <property type="entry name" value="Type I PLP-dependent aspartate aminotransferase-like (Major domain)"/>
    <property type="match status" value="1"/>
</dbReference>
<feature type="domain" description="Aminotransferase class V" evidence="12">
    <location>
        <begin position="5"/>
        <end position="368"/>
    </location>
</feature>
<dbReference type="NCBIfam" id="NF002806">
    <property type="entry name" value="PRK02948.1"/>
    <property type="match status" value="1"/>
</dbReference>
<evidence type="ECO:0000256" key="9">
    <source>
        <dbReference type="ARBA" id="ARBA00023014"/>
    </source>
</evidence>
<dbReference type="PANTHER" id="PTHR11601:SF34">
    <property type="entry name" value="CYSTEINE DESULFURASE"/>
    <property type="match status" value="1"/>
</dbReference>
<dbReference type="OrthoDB" id="9808002at2"/>
<evidence type="ECO:0000256" key="6">
    <source>
        <dbReference type="ARBA" id="ARBA00022723"/>
    </source>
</evidence>
<dbReference type="InterPro" id="IPR000192">
    <property type="entry name" value="Aminotrans_V_dom"/>
</dbReference>
<keyword evidence="5" id="KW-0001">2Fe-2S</keyword>
<dbReference type="InterPro" id="IPR015422">
    <property type="entry name" value="PyrdxlP-dep_Trfase_small"/>
</dbReference>
<evidence type="ECO:0000256" key="4">
    <source>
        <dbReference type="ARBA" id="ARBA00022679"/>
    </source>
</evidence>
<keyword evidence="4" id="KW-0808">Transferase</keyword>
<dbReference type="InterPro" id="IPR015421">
    <property type="entry name" value="PyrdxlP-dep_Trfase_major"/>
</dbReference>
<protein>
    <recommendedName>
        <fullName evidence="3">cysteine desulfurase</fullName>
        <ecNumber evidence="3">2.8.1.7</ecNumber>
    </recommendedName>
</protein>
<dbReference type="Pfam" id="PF00266">
    <property type="entry name" value="Aminotran_5"/>
    <property type="match status" value="1"/>
</dbReference>
<dbReference type="AlphaFoldDB" id="A0A432W343"/>
<evidence type="ECO:0000256" key="5">
    <source>
        <dbReference type="ARBA" id="ARBA00022714"/>
    </source>
</evidence>
<comment type="catalytic activity">
    <reaction evidence="10">
        <text>(sulfur carrier)-H + L-cysteine = (sulfur carrier)-SH + L-alanine</text>
        <dbReference type="Rhea" id="RHEA:43892"/>
        <dbReference type="Rhea" id="RHEA-COMP:14737"/>
        <dbReference type="Rhea" id="RHEA-COMP:14739"/>
        <dbReference type="ChEBI" id="CHEBI:29917"/>
        <dbReference type="ChEBI" id="CHEBI:35235"/>
        <dbReference type="ChEBI" id="CHEBI:57972"/>
        <dbReference type="ChEBI" id="CHEBI:64428"/>
        <dbReference type="EC" id="2.8.1.7"/>
    </reaction>
</comment>
<evidence type="ECO:0000256" key="8">
    <source>
        <dbReference type="ARBA" id="ARBA00023004"/>
    </source>
</evidence>
<dbReference type="GO" id="GO:0046872">
    <property type="term" value="F:metal ion binding"/>
    <property type="evidence" value="ECO:0007669"/>
    <property type="project" value="UniProtKB-KW"/>
</dbReference>
<dbReference type="Proteomes" id="UP000288395">
    <property type="component" value="Unassembled WGS sequence"/>
</dbReference>
<evidence type="ECO:0000256" key="7">
    <source>
        <dbReference type="ARBA" id="ARBA00022898"/>
    </source>
</evidence>
<sequence>MKFPIYLDYAATTPVAPQVAEKMMQYLTFDGAFGNPASRSHRYGWQAEEAVDEAREQVAELINADPREIVFTSGATEASNLALKGATEFYQEQGKHLITVKTEHKATLDTCAELERRGFTVTYLDVQESGLIDMDALRTAVREDTVLISVMQVNNETGVIQNIAAIAELCQEQNILLHVDGAQSVGKMPVDVRALNIDLLSISAHKMYGPKGIGALFVRRRPRAQLIAQMHGGGHERGMRSGTLATHQIAGFGEAAYLAQTQMLDNSQHIQKLRERFLEKLETLPGIQINGAASQSIPGIVNIGFADVDGEKLLLGLHELAVSSGSACTSASLEPSYVLRALGLSDALAHSSIRFSFGVNTKAEEVDYAAELLLDVVPRLRQLG</sequence>
<accession>A0A432W343</accession>
<dbReference type="GO" id="GO:0031071">
    <property type="term" value="F:cysteine desulfurase activity"/>
    <property type="evidence" value="ECO:0007669"/>
    <property type="project" value="UniProtKB-EC"/>
</dbReference>
<proteinExistence type="inferred from homology"/>
<dbReference type="PIRSF" id="PIRSF005572">
    <property type="entry name" value="NifS"/>
    <property type="match status" value="1"/>
</dbReference>
<dbReference type="PROSITE" id="PS00595">
    <property type="entry name" value="AA_TRANSFER_CLASS_5"/>
    <property type="match status" value="1"/>
</dbReference>
<dbReference type="InterPro" id="IPR020578">
    <property type="entry name" value="Aminotrans_V_PyrdxlP_BS"/>
</dbReference>
<evidence type="ECO:0000256" key="11">
    <source>
        <dbReference type="RuleBase" id="RU004504"/>
    </source>
</evidence>
<evidence type="ECO:0000256" key="3">
    <source>
        <dbReference type="ARBA" id="ARBA00012239"/>
    </source>
</evidence>
<evidence type="ECO:0000256" key="1">
    <source>
        <dbReference type="ARBA" id="ARBA00001933"/>
    </source>
</evidence>
<comment type="cofactor">
    <cofactor evidence="1 11">
        <name>pyridoxal 5'-phosphate</name>
        <dbReference type="ChEBI" id="CHEBI:597326"/>
    </cofactor>
</comment>
<dbReference type="InterPro" id="IPR015424">
    <property type="entry name" value="PyrdxlP-dep_Trfase"/>
</dbReference>
<dbReference type="InterPro" id="IPR016454">
    <property type="entry name" value="Cysteine_dSase"/>
</dbReference>
<name>A0A432W343_9GAMM</name>
<comment type="caution">
    <text evidence="13">The sequence shown here is derived from an EMBL/GenBank/DDBJ whole genome shotgun (WGS) entry which is preliminary data.</text>
</comment>
<dbReference type="GO" id="GO:0051537">
    <property type="term" value="F:2 iron, 2 sulfur cluster binding"/>
    <property type="evidence" value="ECO:0007669"/>
    <property type="project" value="UniProtKB-KW"/>
</dbReference>
<dbReference type="EC" id="2.8.1.7" evidence="3"/>
<keyword evidence="14" id="KW-1185">Reference proteome</keyword>
<comment type="similarity">
    <text evidence="2">Belongs to the class-V pyridoxal-phosphate-dependent aminotransferase family. NifS/IscS subfamily.</text>
</comment>
<evidence type="ECO:0000313" key="13">
    <source>
        <dbReference type="EMBL" id="RUO23614.1"/>
    </source>
</evidence>
<evidence type="ECO:0000256" key="2">
    <source>
        <dbReference type="ARBA" id="ARBA00006490"/>
    </source>
</evidence>
<dbReference type="NCBIfam" id="NF010611">
    <property type="entry name" value="PRK14012.1"/>
    <property type="match status" value="1"/>
</dbReference>
<keyword evidence="6" id="KW-0479">Metal-binding</keyword>
<keyword evidence="9" id="KW-0411">Iron-sulfur</keyword>
<reference evidence="14" key="1">
    <citation type="journal article" date="2018" name="Front. Microbiol.">
        <title>Genome-Based Analysis Reveals the Taxonomy and Diversity of the Family Idiomarinaceae.</title>
        <authorList>
            <person name="Liu Y."/>
            <person name="Lai Q."/>
            <person name="Shao Z."/>
        </authorList>
    </citation>
    <scope>NUCLEOTIDE SEQUENCE [LARGE SCALE GENOMIC DNA]</scope>
    <source>
        <strain evidence="14">GBPy7</strain>
    </source>
</reference>
<evidence type="ECO:0000256" key="10">
    <source>
        <dbReference type="ARBA" id="ARBA00050776"/>
    </source>
</evidence>
<evidence type="ECO:0000259" key="12">
    <source>
        <dbReference type="Pfam" id="PF00266"/>
    </source>
</evidence>
<dbReference type="SUPFAM" id="SSF53383">
    <property type="entry name" value="PLP-dependent transferases"/>
    <property type="match status" value="1"/>
</dbReference>
<gene>
    <name evidence="13" type="ORF">CWE08_02925</name>
</gene>
<evidence type="ECO:0000313" key="14">
    <source>
        <dbReference type="Proteomes" id="UP000288395"/>
    </source>
</evidence>
<dbReference type="Gene3D" id="3.90.1150.10">
    <property type="entry name" value="Aspartate Aminotransferase, domain 1"/>
    <property type="match status" value="1"/>
</dbReference>
<dbReference type="PANTHER" id="PTHR11601">
    <property type="entry name" value="CYSTEINE DESULFURYLASE FAMILY MEMBER"/>
    <property type="match status" value="1"/>
</dbReference>